<feature type="domain" description="Lysozyme inhibitor LprI-like N-terminal" evidence="2">
    <location>
        <begin position="31"/>
        <end position="91"/>
    </location>
</feature>
<evidence type="ECO:0000259" key="2">
    <source>
        <dbReference type="Pfam" id="PF07007"/>
    </source>
</evidence>
<evidence type="ECO:0000256" key="1">
    <source>
        <dbReference type="SAM" id="SignalP"/>
    </source>
</evidence>
<organism evidence="3 4">
    <name type="scientific">Bradyrhizobium macuxiense</name>
    <dbReference type="NCBI Taxonomy" id="1755647"/>
    <lineage>
        <taxon>Bacteria</taxon>
        <taxon>Pseudomonadati</taxon>
        <taxon>Pseudomonadota</taxon>
        <taxon>Alphaproteobacteria</taxon>
        <taxon>Hyphomicrobiales</taxon>
        <taxon>Nitrobacteraceae</taxon>
        <taxon>Bradyrhizobium</taxon>
    </lineage>
</organism>
<gene>
    <name evidence="3" type="ORF">AS156_00045</name>
</gene>
<dbReference type="Proteomes" id="UP000057737">
    <property type="component" value="Unassembled WGS sequence"/>
</dbReference>
<comment type="caution">
    <text evidence="3">The sequence shown here is derived from an EMBL/GenBank/DDBJ whole genome shotgun (WGS) entry which is preliminary data.</text>
</comment>
<keyword evidence="4" id="KW-1185">Reference proteome</keyword>
<accession>A0A109K5T3</accession>
<evidence type="ECO:0000313" key="4">
    <source>
        <dbReference type="Proteomes" id="UP000057737"/>
    </source>
</evidence>
<sequence>MLSRRLVIVAATLVLGTLSARAQQSAEFDACMDKAEGVSTKMLDCGKTEIDKWDKRLNTAYQALLAKSKGEAHAQLQTEQRAWLRHHLGETHRLAADPNNGSVAFLDSQAFELKDISDRTLLLEKRASASR</sequence>
<dbReference type="Gene3D" id="1.20.1270.180">
    <property type="match status" value="1"/>
</dbReference>
<reference evidence="3 4" key="1">
    <citation type="submission" date="2015-11" db="EMBL/GenBank/DDBJ databases">
        <title>Draft Genome Sequence of the Strain BR 10303 (Bradyrhizobium sp.) isolated from nodules of Centrolobium paraense.</title>
        <authorList>
            <person name="Zelli J.E."/>
            <person name="Simoes-Araujo J.L."/>
            <person name="Barauna A.C."/>
            <person name="Silva K."/>
        </authorList>
    </citation>
    <scope>NUCLEOTIDE SEQUENCE [LARGE SCALE GENOMIC DNA]</scope>
    <source>
        <strain evidence="3 4">BR 10303</strain>
    </source>
</reference>
<dbReference type="Pfam" id="PF07007">
    <property type="entry name" value="LprI"/>
    <property type="match status" value="1"/>
</dbReference>
<feature type="chain" id="PRO_5007137522" description="Lysozyme inhibitor LprI-like N-terminal domain-containing protein" evidence="1">
    <location>
        <begin position="23"/>
        <end position="131"/>
    </location>
</feature>
<feature type="signal peptide" evidence="1">
    <location>
        <begin position="1"/>
        <end position="22"/>
    </location>
</feature>
<dbReference type="OrthoDB" id="8232648at2"/>
<dbReference type="PANTHER" id="PTHR39176">
    <property type="entry name" value="PERIPLASMIC PROTEIN-RELATED"/>
    <property type="match status" value="1"/>
</dbReference>
<dbReference type="RefSeq" id="WP_066498334.1">
    <property type="nucleotide sequence ID" value="NZ_LNCU01000001.1"/>
</dbReference>
<dbReference type="AlphaFoldDB" id="A0A109K5T3"/>
<evidence type="ECO:0000313" key="3">
    <source>
        <dbReference type="EMBL" id="KWV61243.1"/>
    </source>
</evidence>
<protein>
    <recommendedName>
        <fullName evidence="2">Lysozyme inhibitor LprI-like N-terminal domain-containing protein</fullName>
    </recommendedName>
</protein>
<keyword evidence="1" id="KW-0732">Signal</keyword>
<name>A0A109K5T3_9BRAD</name>
<dbReference type="EMBL" id="LNCU01000001">
    <property type="protein sequence ID" value="KWV61243.1"/>
    <property type="molecule type" value="Genomic_DNA"/>
</dbReference>
<dbReference type="PANTHER" id="PTHR39176:SF1">
    <property type="entry name" value="PERIPLASMIC PROTEIN"/>
    <property type="match status" value="1"/>
</dbReference>
<dbReference type="InterPro" id="IPR009739">
    <property type="entry name" value="LprI-like_N"/>
</dbReference>
<proteinExistence type="predicted"/>